<dbReference type="AlphaFoldDB" id="A0A2V3VH36"/>
<keyword evidence="2" id="KW-1185">Reference proteome</keyword>
<name>A0A2V3VH36_9SPHN</name>
<evidence type="ECO:0000313" key="1">
    <source>
        <dbReference type="EMBL" id="PXW75949.1"/>
    </source>
</evidence>
<dbReference type="EMBL" id="QJJM01000006">
    <property type="protein sequence ID" value="PXW75949.1"/>
    <property type="molecule type" value="Genomic_DNA"/>
</dbReference>
<comment type="caution">
    <text evidence="1">The sequence shown here is derived from an EMBL/GenBank/DDBJ whole genome shotgun (WGS) entry which is preliminary data.</text>
</comment>
<evidence type="ECO:0000313" key="2">
    <source>
        <dbReference type="Proteomes" id="UP000248014"/>
    </source>
</evidence>
<dbReference type="RefSeq" id="WP_110298629.1">
    <property type="nucleotide sequence ID" value="NZ_QJJM01000006.1"/>
</dbReference>
<sequence length="86" mass="8804">MTLEEQLVALMEAHNLTSISVGLIRSSDPDLGIFPNVYAQADGLCGTCGHPGDGLVSAVQMALSDLAARRAGPPVVELPAMEGVSA</sequence>
<organism evidence="1 2">
    <name type="scientific">Blastomonas natatoria</name>
    <dbReference type="NCBI Taxonomy" id="34015"/>
    <lineage>
        <taxon>Bacteria</taxon>
        <taxon>Pseudomonadati</taxon>
        <taxon>Pseudomonadota</taxon>
        <taxon>Alphaproteobacteria</taxon>
        <taxon>Sphingomonadales</taxon>
        <taxon>Sphingomonadaceae</taxon>
        <taxon>Blastomonas</taxon>
    </lineage>
</organism>
<dbReference type="Proteomes" id="UP000248014">
    <property type="component" value="Unassembled WGS sequence"/>
</dbReference>
<accession>A0A2V3VH36</accession>
<protein>
    <submittedName>
        <fullName evidence="1">Uncharacterized protein</fullName>
    </submittedName>
</protein>
<reference evidence="1 2" key="1">
    <citation type="submission" date="2018-05" db="EMBL/GenBank/DDBJ databases">
        <title>Genomic Encyclopedia of Type Strains, Phase IV (KMG-IV): sequencing the most valuable type-strain genomes for metagenomic binning, comparative biology and taxonomic classification.</title>
        <authorList>
            <person name="Goeker M."/>
        </authorList>
    </citation>
    <scope>NUCLEOTIDE SEQUENCE [LARGE SCALE GENOMIC DNA]</scope>
    <source>
        <strain evidence="1 2">DSM 3183</strain>
    </source>
</reference>
<proteinExistence type="predicted"/>
<gene>
    <name evidence="1" type="ORF">C7451_106113</name>
</gene>